<dbReference type="RefSeq" id="XP_013905265.1">
    <property type="nucleotide sequence ID" value="XM_014049811.1"/>
</dbReference>
<gene>
    <name evidence="2" type="ORF">MNEG_1707</name>
</gene>
<dbReference type="GeneID" id="25734585"/>
<dbReference type="KEGG" id="mng:MNEG_1707"/>
<keyword evidence="2" id="KW-0282">Flagellum</keyword>
<keyword evidence="3" id="KW-1185">Reference proteome</keyword>
<dbReference type="AlphaFoldDB" id="A0A0D2NPA3"/>
<proteinExistence type="predicted"/>
<evidence type="ECO:0000313" key="2">
    <source>
        <dbReference type="EMBL" id="KIZ06246.1"/>
    </source>
</evidence>
<feature type="coiled-coil region" evidence="1">
    <location>
        <begin position="31"/>
        <end position="58"/>
    </location>
</feature>
<keyword evidence="1" id="KW-0175">Coiled coil</keyword>
<dbReference type="OrthoDB" id="58550at2759"/>
<reference evidence="2 3" key="1">
    <citation type="journal article" date="2013" name="BMC Genomics">
        <title>Reconstruction of the lipid metabolism for the microalga Monoraphidium neglectum from its genome sequence reveals characteristics suitable for biofuel production.</title>
        <authorList>
            <person name="Bogen C."/>
            <person name="Al-Dilaimi A."/>
            <person name="Albersmeier A."/>
            <person name="Wichmann J."/>
            <person name="Grundmann M."/>
            <person name="Rupp O."/>
            <person name="Lauersen K.J."/>
            <person name="Blifernez-Klassen O."/>
            <person name="Kalinowski J."/>
            <person name="Goesmann A."/>
            <person name="Mussgnug J.H."/>
            <person name="Kruse O."/>
        </authorList>
    </citation>
    <scope>NUCLEOTIDE SEQUENCE [LARGE SCALE GENOMIC DNA]</scope>
    <source>
        <strain evidence="2 3">SAG 48.87</strain>
    </source>
</reference>
<dbReference type="EMBL" id="KK100396">
    <property type="protein sequence ID" value="KIZ06246.1"/>
    <property type="molecule type" value="Genomic_DNA"/>
</dbReference>
<dbReference type="Proteomes" id="UP000054498">
    <property type="component" value="Unassembled WGS sequence"/>
</dbReference>
<evidence type="ECO:0000313" key="3">
    <source>
        <dbReference type="Proteomes" id="UP000054498"/>
    </source>
</evidence>
<organism evidence="2 3">
    <name type="scientific">Monoraphidium neglectum</name>
    <dbReference type="NCBI Taxonomy" id="145388"/>
    <lineage>
        <taxon>Eukaryota</taxon>
        <taxon>Viridiplantae</taxon>
        <taxon>Chlorophyta</taxon>
        <taxon>core chlorophytes</taxon>
        <taxon>Chlorophyceae</taxon>
        <taxon>CS clade</taxon>
        <taxon>Sphaeropleales</taxon>
        <taxon>Selenastraceae</taxon>
        <taxon>Monoraphidium</taxon>
    </lineage>
</organism>
<accession>A0A0D2NPA3</accession>
<name>A0A0D2NPA3_9CHLO</name>
<evidence type="ECO:0000256" key="1">
    <source>
        <dbReference type="SAM" id="Coils"/>
    </source>
</evidence>
<sequence length="126" mass="14517">MAPSTSRTTDMRPLPKTVANERNKQQLNLIANNIGGTAEQLKRQLAQVETELKADAKGKKEFEDYHTKLLIERADIEERIKKNKDWIANFERNSDNGAFEEQYKRLVGEISTIYEGAKEFHQHGWG</sequence>
<keyword evidence="2" id="KW-0969">Cilium</keyword>
<protein>
    <submittedName>
        <fullName evidence="2">Flagellar associated protein</fullName>
    </submittedName>
</protein>
<keyword evidence="2" id="KW-0966">Cell projection</keyword>